<comment type="similarity">
    <text evidence="1 9">Belongs to the glycosyl hydrolase 10 (cellulase F) family.</text>
</comment>
<dbReference type="InterPro" id="IPR006970">
    <property type="entry name" value="PT"/>
</dbReference>
<dbReference type="PANTHER" id="PTHR31490:SF90">
    <property type="entry name" value="ENDO-1,4-BETA-XYLANASE A"/>
    <property type="match status" value="1"/>
</dbReference>
<dbReference type="InterPro" id="IPR001000">
    <property type="entry name" value="GH10_dom"/>
</dbReference>
<feature type="region of interest" description="Disordered" evidence="10">
    <location>
        <begin position="554"/>
        <end position="590"/>
    </location>
</feature>
<dbReference type="AlphaFoldDB" id="A0A1I0G4I5"/>
<evidence type="ECO:0000256" key="1">
    <source>
        <dbReference type="ARBA" id="ARBA00007495"/>
    </source>
</evidence>
<keyword evidence="4 9" id="KW-0378">Hydrolase</keyword>
<dbReference type="InterPro" id="IPR017853">
    <property type="entry name" value="GH"/>
</dbReference>
<evidence type="ECO:0000256" key="4">
    <source>
        <dbReference type="ARBA" id="ARBA00022801"/>
    </source>
</evidence>
<keyword evidence="13" id="KW-0858">Xylan degradation</keyword>
<dbReference type="InterPro" id="IPR031158">
    <property type="entry name" value="GH10_AS"/>
</dbReference>
<sequence>MKKMQKQLLSFVVAFAMVLTMFVPFQTASAASTKTYDFSKLSYATGWYSSYYISGDALNVTYDELYGEVKFTLPETLDMSNCDGVSFKVTKSTGELAFKLYNTAGDEVAVKYNFATTGTCTFVPDCAEKVNCIGIMSQTDGSMQATVSSVAFDMGDKVSAEPVPVSSDATLLNTYGKTFGKIGSCVTPNQLSNSNTLNAIKKQYNSVTMENEMKPDAVIGYDTMTVAQAKAAGYYIPSNYKESVVPKLNFNTMDSVMKTCYQNGLKLRAHTLVWHSQTPDRFFKTGFQSGGSYVSQAQMDARMEMYIKTIMHHVYDSQYGSVVYAWDVANEYFHANNSGWQIIYGSTQTLGSKPGFIKKAFQFAHETLVEYGLTDSVSLFYNDYNTYIEADKIVALINWMNQEEKICDGVGMQSHLDTSYPSVSLYKSTMQQFANEGFEIQVTELDVTCKSTDVQAQYYYDLMKAILSLKKKGANITSITYWGLYDSVSWRSSQSPLIFSSLTSPKKAYTQVLQAYVDSGIEAVPSTEPSVQPSVQPSVVPSVQPSVVPSVQPSVEPSAVPSVEPSVQPSAVPSVEPSVQPSAVPSVAPSKNPVSGVIPVVTVKSQIAGGINQNYTISAAGSDEVDLSKVTIRYNYTKSGDKKQMFWCDNAGLQMSRAPYYVNIAPSVKAVFKDGCVEVSFDCQQTLKAGDSLAMGVRLTQEDWSSYSAFVENGYEVYYDGALVSSNK</sequence>
<name>A0A1I0G4I5_9FIRM</name>
<dbReference type="EC" id="3.2.1.8" evidence="9"/>
<feature type="signal peptide" evidence="11">
    <location>
        <begin position="1"/>
        <end position="30"/>
    </location>
</feature>
<dbReference type="OrthoDB" id="9809277at2"/>
<dbReference type="PANTHER" id="PTHR31490">
    <property type="entry name" value="GLYCOSYL HYDROLASE"/>
    <property type="match status" value="1"/>
</dbReference>
<dbReference type="InterPro" id="IPR036966">
    <property type="entry name" value="CBM3_sf"/>
</dbReference>
<protein>
    <recommendedName>
        <fullName evidence="9">Beta-xylanase</fullName>
        <ecNumber evidence="9">3.2.1.8</ecNumber>
    </recommendedName>
</protein>
<dbReference type="Gene3D" id="3.20.20.80">
    <property type="entry name" value="Glycosidases"/>
    <property type="match status" value="1"/>
</dbReference>
<evidence type="ECO:0000256" key="9">
    <source>
        <dbReference type="RuleBase" id="RU361174"/>
    </source>
</evidence>
<gene>
    <name evidence="13" type="ORF">SAMN04487772_1473</name>
</gene>
<keyword evidence="5 9" id="KW-0119">Carbohydrate metabolism</keyword>
<evidence type="ECO:0000256" key="3">
    <source>
        <dbReference type="ARBA" id="ARBA00022737"/>
    </source>
</evidence>
<comment type="catalytic activity">
    <reaction evidence="9">
        <text>Endohydrolysis of (1-&gt;4)-beta-D-xylosidic linkages in xylans.</text>
        <dbReference type="EC" id="3.2.1.8"/>
    </reaction>
</comment>
<keyword evidence="14" id="KW-1185">Reference proteome</keyword>
<keyword evidence="7 9" id="KW-0624">Polysaccharide degradation</keyword>
<evidence type="ECO:0000256" key="11">
    <source>
        <dbReference type="SAM" id="SignalP"/>
    </source>
</evidence>
<dbReference type="SUPFAM" id="SSF49384">
    <property type="entry name" value="Carbohydrate-binding domain"/>
    <property type="match status" value="1"/>
</dbReference>
<dbReference type="Proteomes" id="UP000199800">
    <property type="component" value="Unassembled WGS sequence"/>
</dbReference>
<dbReference type="PROSITE" id="PS51760">
    <property type="entry name" value="GH10_2"/>
    <property type="match status" value="1"/>
</dbReference>
<evidence type="ECO:0000256" key="2">
    <source>
        <dbReference type="ARBA" id="ARBA00022729"/>
    </source>
</evidence>
<dbReference type="Pfam" id="PF00331">
    <property type="entry name" value="Glyco_hydro_10"/>
    <property type="match status" value="1"/>
</dbReference>
<evidence type="ECO:0000256" key="8">
    <source>
        <dbReference type="PROSITE-ProRule" id="PRU10061"/>
    </source>
</evidence>
<keyword evidence="3" id="KW-0677">Repeat</keyword>
<feature type="active site" description="Nucleophile" evidence="8">
    <location>
        <position position="444"/>
    </location>
</feature>
<dbReference type="SMART" id="SM00633">
    <property type="entry name" value="Glyco_10"/>
    <property type="match status" value="1"/>
</dbReference>
<dbReference type="InterPro" id="IPR044846">
    <property type="entry name" value="GH10"/>
</dbReference>
<dbReference type="InterPro" id="IPR001956">
    <property type="entry name" value="CBM3"/>
</dbReference>
<evidence type="ECO:0000256" key="7">
    <source>
        <dbReference type="ARBA" id="ARBA00023326"/>
    </source>
</evidence>
<feature type="chain" id="PRO_5011617578" description="Beta-xylanase" evidence="11">
    <location>
        <begin position="31"/>
        <end position="728"/>
    </location>
</feature>
<evidence type="ECO:0000313" key="13">
    <source>
        <dbReference type="EMBL" id="SET65748.1"/>
    </source>
</evidence>
<dbReference type="Gene3D" id="2.60.40.710">
    <property type="entry name" value="Endoglucanase-like"/>
    <property type="match status" value="1"/>
</dbReference>
<dbReference type="EMBL" id="FOHN01000047">
    <property type="protein sequence ID" value="SET65748.1"/>
    <property type="molecule type" value="Genomic_DNA"/>
</dbReference>
<evidence type="ECO:0000256" key="10">
    <source>
        <dbReference type="SAM" id="MobiDB-lite"/>
    </source>
</evidence>
<dbReference type="SUPFAM" id="SSF51445">
    <property type="entry name" value="(Trans)glycosidases"/>
    <property type="match status" value="1"/>
</dbReference>
<keyword evidence="6 9" id="KW-0326">Glycosidase</keyword>
<dbReference type="RefSeq" id="WP_143066414.1">
    <property type="nucleotide sequence ID" value="NZ_FOHN01000047.1"/>
</dbReference>
<dbReference type="InterPro" id="IPR008965">
    <property type="entry name" value="CBM2/CBM3_carb-bd_dom_sf"/>
</dbReference>
<dbReference type="Pfam" id="PF04886">
    <property type="entry name" value="PT"/>
    <property type="match status" value="1"/>
</dbReference>
<dbReference type="GO" id="GO:0031176">
    <property type="term" value="F:endo-1,4-beta-xylanase activity"/>
    <property type="evidence" value="ECO:0007669"/>
    <property type="project" value="UniProtKB-EC"/>
</dbReference>
<proteinExistence type="inferred from homology"/>
<dbReference type="PROSITE" id="PS00591">
    <property type="entry name" value="GH10_1"/>
    <property type="match status" value="1"/>
</dbReference>
<dbReference type="Pfam" id="PF00942">
    <property type="entry name" value="CBM_3"/>
    <property type="match status" value="1"/>
</dbReference>
<organism evidence="13 14">
    <name type="scientific">[Clostridium] polysaccharolyticum</name>
    <dbReference type="NCBI Taxonomy" id="29364"/>
    <lineage>
        <taxon>Bacteria</taxon>
        <taxon>Bacillati</taxon>
        <taxon>Bacillota</taxon>
        <taxon>Clostridia</taxon>
        <taxon>Lachnospirales</taxon>
        <taxon>Lachnospiraceae</taxon>
    </lineage>
</organism>
<dbReference type="STRING" id="29364.SAMN04487772_1473"/>
<feature type="domain" description="GH10" evidence="12">
    <location>
        <begin position="165"/>
        <end position="515"/>
    </location>
</feature>
<evidence type="ECO:0000256" key="6">
    <source>
        <dbReference type="ARBA" id="ARBA00023295"/>
    </source>
</evidence>
<reference evidence="13 14" key="1">
    <citation type="submission" date="2016-10" db="EMBL/GenBank/DDBJ databases">
        <authorList>
            <person name="de Groot N.N."/>
        </authorList>
    </citation>
    <scope>NUCLEOTIDE SEQUENCE [LARGE SCALE GENOMIC DNA]</scope>
    <source>
        <strain evidence="13 14">DSM 1801</strain>
    </source>
</reference>
<accession>A0A1I0G4I5</accession>
<evidence type="ECO:0000313" key="14">
    <source>
        <dbReference type="Proteomes" id="UP000199800"/>
    </source>
</evidence>
<evidence type="ECO:0000259" key="12">
    <source>
        <dbReference type="PROSITE" id="PS51760"/>
    </source>
</evidence>
<evidence type="ECO:0000256" key="5">
    <source>
        <dbReference type="ARBA" id="ARBA00023277"/>
    </source>
</evidence>
<dbReference type="GO" id="GO:0045493">
    <property type="term" value="P:xylan catabolic process"/>
    <property type="evidence" value="ECO:0007669"/>
    <property type="project" value="UniProtKB-KW"/>
</dbReference>
<dbReference type="GO" id="GO:0030248">
    <property type="term" value="F:cellulose binding"/>
    <property type="evidence" value="ECO:0007669"/>
    <property type="project" value="InterPro"/>
</dbReference>
<dbReference type="PRINTS" id="PR00134">
    <property type="entry name" value="GLHYDRLASE10"/>
</dbReference>
<keyword evidence="2 11" id="KW-0732">Signal</keyword>